<gene>
    <name evidence="1" type="ORF">JI435_421300</name>
</gene>
<proteinExistence type="predicted"/>
<sequence length="57" mass="6149">MPGLTTMASQLPALRNCQVEIDKRNESGRPHVSLNASCPYLPKVNGVSTLLVALPYP</sequence>
<reference evidence="2" key="1">
    <citation type="journal article" date="2021" name="BMC Genomics">
        <title>Chromosome-level genome assembly and manually-curated proteome of model necrotroph Parastagonospora nodorum Sn15 reveals a genome-wide trove of candidate effector homologs, and redundancy of virulence-related functions within an accessory chromosome.</title>
        <authorList>
            <person name="Bertazzoni S."/>
            <person name="Jones D.A.B."/>
            <person name="Phan H.T."/>
            <person name="Tan K.-C."/>
            <person name="Hane J.K."/>
        </authorList>
    </citation>
    <scope>NUCLEOTIDE SEQUENCE [LARGE SCALE GENOMIC DNA]</scope>
    <source>
        <strain evidence="2">SN15 / ATCC MYA-4574 / FGSC 10173)</strain>
    </source>
</reference>
<evidence type="ECO:0000313" key="1">
    <source>
        <dbReference type="EMBL" id="QRD04483.1"/>
    </source>
</evidence>
<evidence type="ECO:0000313" key="2">
    <source>
        <dbReference type="Proteomes" id="UP000663193"/>
    </source>
</evidence>
<protein>
    <submittedName>
        <fullName evidence="1">Uncharacterized protein</fullName>
    </submittedName>
</protein>
<dbReference type="Proteomes" id="UP000663193">
    <property type="component" value="Chromosome 17"/>
</dbReference>
<organism evidence="1 2">
    <name type="scientific">Phaeosphaeria nodorum (strain SN15 / ATCC MYA-4574 / FGSC 10173)</name>
    <name type="common">Glume blotch fungus</name>
    <name type="synonym">Parastagonospora nodorum</name>
    <dbReference type="NCBI Taxonomy" id="321614"/>
    <lineage>
        <taxon>Eukaryota</taxon>
        <taxon>Fungi</taxon>
        <taxon>Dikarya</taxon>
        <taxon>Ascomycota</taxon>
        <taxon>Pezizomycotina</taxon>
        <taxon>Dothideomycetes</taxon>
        <taxon>Pleosporomycetidae</taxon>
        <taxon>Pleosporales</taxon>
        <taxon>Pleosporineae</taxon>
        <taxon>Phaeosphaeriaceae</taxon>
        <taxon>Parastagonospora</taxon>
    </lineage>
</organism>
<dbReference type="AlphaFoldDB" id="A0A7U2FG06"/>
<accession>A0A7U2FG06</accession>
<keyword evidence="2" id="KW-1185">Reference proteome</keyword>
<name>A0A7U2FG06_PHANO</name>
<dbReference type="EMBL" id="CP069039">
    <property type="protein sequence ID" value="QRD04483.1"/>
    <property type="molecule type" value="Genomic_DNA"/>
</dbReference>
<dbReference type="VEuPathDB" id="FungiDB:JI435_421300"/>